<dbReference type="AlphaFoldDB" id="A0A6N9I5Y2"/>
<dbReference type="InterPro" id="IPR042088">
    <property type="entry name" value="OligoPept_F_C"/>
</dbReference>
<gene>
    <name evidence="9" type="primary">pepF</name>
    <name evidence="9" type="ORF">GB993_12885</name>
</gene>
<keyword evidence="4 6" id="KW-0862">Zinc</keyword>
<dbReference type="GO" id="GO:0046872">
    <property type="term" value="F:metal ion binding"/>
    <property type="evidence" value="ECO:0007669"/>
    <property type="project" value="UniProtKB-UniRule"/>
</dbReference>
<keyword evidence="1 6" id="KW-0645">Protease</keyword>
<keyword evidence="5 6" id="KW-0482">Metalloprotease</keyword>
<dbReference type="InterPro" id="IPR004438">
    <property type="entry name" value="Peptidase_M3B"/>
</dbReference>
<dbReference type="Pfam" id="PF01432">
    <property type="entry name" value="Peptidase_M3"/>
    <property type="match status" value="1"/>
</dbReference>
<keyword evidence="2 6" id="KW-0479">Metal-binding</keyword>
<comment type="function">
    <text evidence="6">Has oligopeptidase activity and degrades a variety of small bioactive peptides.</text>
</comment>
<name>A0A6N9I5Y2_9LACO</name>
<dbReference type="Gene3D" id="1.10.287.830">
    <property type="entry name" value="putative peptidase helix hairpin domain like"/>
    <property type="match status" value="1"/>
</dbReference>
<evidence type="ECO:0000259" key="8">
    <source>
        <dbReference type="Pfam" id="PF08439"/>
    </source>
</evidence>
<dbReference type="InterPro" id="IPR013647">
    <property type="entry name" value="OligopepF_N_dom"/>
</dbReference>
<dbReference type="GO" id="GO:0006518">
    <property type="term" value="P:peptide metabolic process"/>
    <property type="evidence" value="ECO:0007669"/>
    <property type="project" value="TreeGrafter"/>
</dbReference>
<dbReference type="OrthoDB" id="9766487at2"/>
<evidence type="ECO:0000256" key="6">
    <source>
        <dbReference type="RuleBase" id="RU368091"/>
    </source>
</evidence>
<evidence type="ECO:0000259" key="7">
    <source>
        <dbReference type="Pfam" id="PF01432"/>
    </source>
</evidence>
<accession>A0A6N9I5Y2</accession>
<dbReference type="GO" id="GO:0006508">
    <property type="term" value="P:proteolysis"/>
    <property type="evidence" value="ECO:0007669"/>
    <property type="project" value="UniProtKB-KW"/>
</dbReference>
<keyword evidence="3 6" id="KW-0378">Hydrolase</keyword>
<dbReference type="NCBIfam" id="TIGR00181">
    <property type="entry name" value="pepF"/>
    <property type="match status" value="1"/>
</dbReference>
<evidence type="ECO:0000256" key="4">
    <source>
        <dbReference type="ARBA" id="ARBA00022833"/>
    </source>
</evidence>
<dbReference type="InterPro" id="IPR045090">
    <property type="entry name" value="Pept_M3A_M3B"/>
</dbReference>
<comment type="similarity">
    <text evidence="6">Belongs to the peptidase M3B family.</text>
</comment>
<comment type="caution">
    <text evidence="9">The sequence shown here is derived from an EMBL/GenBank/DDBJ whole genome shotgun (WGS) entry which is preliminary data.</text>
</comment>
<dbReference type="Pfam" id="PF08439">
    <property type="entry name" value="Peptidase_M3_N"/>
    <property type="match status" value="1"/>
</dbReference>
<dbReference type="Gene3D" id="1.20.140.70">
    <property type="entry name" value="Oligopeptidase f, N-terminal domain"/>
    <property type="match status" value="1"/>
</dbReference>
<dbReference type="Proteomes" id="UP000449209">
    <property type="component" value="Unassembled WGS sequence"/>
</dbReference>
<dbReference type="RefSeq" id="WP_161004592.1">
    <property type="nucleotide sequence ID" value="NZ_WEZQ01000027.1"/>
</dbReference>
<dbReference type="GO" id="GO:0004222">
    <property type="term" value="F:metalloendopeptidase activity"/>
    <property type="evidence" value="ECO:0007669"/>
    <property type="project" value="UniProtKB-UniRule"/>
</dbReference>
<evidence type="ECO:0000256" key="1">
    <source>
        <dbReference type="ARBA" id="ARBA00022670"/>
    </source>
</evidence>
<dbReference type="CDD" id="cd09608">
    <property type="entry name" value="M3B_PepF"/>
    <property type="match status" value="1"/>
</dbReference>
<evidence type="ECO:0000313" key="10">
    <source>
        <dbReference type="Proteomes" id="UP000449209"/>
    </source>
</evidence>
<evidence type="ECO:0000256" key="5">
    <source>
        <dbReference type="ARBA" id="ARBA00023049"/>
    </source>
</evidence>
<dbReference type="EMBL" id="WEZQ01000027">
    <property type="protein sequence ID" value="MYV18375.1"/>
    <property type="molecule type" value="Genomic_DNA"/>
</dbReference>
<feature type="domain" description="Peptidase M3A/M3B catalytic" evidence="7">
    <location>
        <begin position="206"/>
        <end position="587"/>
    </location>
</feature>
<evidence type="ECO:0000256" key="2">
    <source>
        <dbReference type="ARBA" id="ARBA00022723"/>
    </source>
</evidence>
<comment type="cofactor">
    <cofactor evidence="6">
        <name>Zn(2+)</name>
        <dbReference type="ChEBI" id="CHEBI:29105"/>
    </cofactor>
    <text evidence="6">Binds 1 zinc ion.</text>
</comment>
<evidence type="ECO:0000313" key="9">
    <source>
        <dbReference type="EMBL" id="MYV18375.1"/>
    </source>
</evidence>
<feature type="domain" description="Oligopeptidase F N-terminal" evidence="8">
    <location>
        <begin position="115"/>
        <end position="185"/>
    </location>
</feature>
<dbReference type="PANTHER" id="PTHR11804">
    <property type="entry name" value="PROTEASE M3 THIMET OLIGOPEPTIDASE-RELATED"/>
    <property type="match status" value="1"/>
</dbReference>
<dbReference type="PANTHER" id="PTHR11804:SF84">
    <property type="entry name" value="SACCHAROLYSIN"/>
    <property type="match status" value="1"/>
</dbReference>
<sequence>MTEKLATRAEVPDELKWNLKDLYPSDEAFEQAAAAFKEKLKSFGEHEGHVTDSAESLYKTFSDGVALDNELKRLYVYCMTRDHSDTTNPQGTKLLTEGQGLFSAFGAATAFLNVEVTRITSDEFKKLLSDEPRLEEYKRYIEVNFLRNRDHILPTEQEKILAKSDTVFNSSENIYSNLNDADIKFGEVKDENGDIVELTPARYSEFMNSTNRGLRKQVSENFKTAYKNLQHTFAATLTAHMNGVIVKNQLHNFKTAREGELFQNEIPESVYDTLVTTVHNHLDGQHRYMQLRKDVMGLNQMYGYDTRVPLVGGSKLKFTFSESKSIVLDALKILGDDYVTGLKHEFSEGWIDAAENVGKYSGGYQIDVYGVHPYVLLNWSDNYDGLTTLAHESGHAMQSYLTDQSQAVQNTDYPIFTAEIASTTNENLLMAYMLDKYADNKAMKAYLLQTSIETFIGTVNTQAMYAEFEHQCYETVEDGEPLTADRLGELYGELDRQYDGPALSTTSKMSPSWAGIPHFYMNYYVYQYATSMAISTILADRIYRKVPGALEQYKAFLKAGSSQAPIDLIKQAGVDVTSGQYLDDAFAVLDKRIAELKELLGK</sequence>
<evidence type="ECO:0000256" key="3">
    <source>
        <dbReference type="ARBA" id="ARBA00022801"/>
    </source>
</evidence>
<proteinExistence type="inferred from homology"/>
<dbReference type="InterPro" id="IPR001567">
    <property type="entry name" value="Pept_M3A_M3B_dom"/>
</dbReference>
<dbReference type="Gene3D" id="1.10.1370.20">
    <property type="entry name" value="Oligoendopeptidase f, C-terminal domain"/>
    <property type="match status" value="1"/>
</dbReference>
<organism evidence="9 10">
    <name type="scientific">Furfurilactobacillus milii</name>
    <dbReference type="NCBI Taxonomy" id="2888272"/>
    <lineage>
        <taxon>Bacteria</taxon>
        <taxon>Bacillati</taxon>
        <taxon>Bacillota</taxon>
        <taxon>Bacilli</taxon>
        <taxon>Lactobacillales</taxon>
        <taxon>Lactobacillaceae</taxon>
        <taxon>Furfurilactobacillus</taxon>
    </lineage>
</organism>
<dbReference type="SUPFAM" id="SSF55486">
    <property type="entry name" value="Metalloproteases ('zincins'), catalytic domain"/>
    <property type="match status" value="1"/>
</dbReference>
<reference evidence="9 10" key="1">
    <citation type="journal article" date="2019" name="Appl. Environ. Microbiol.">
        <title>Genetic determinants of hydroxycinnamic acid metabolism in heterofermentative lactobacilli.</title>
        <authorList>
            <person name="Gaur G."/>
            <person name="Oh J.H."/>
            <person name="Filannino P."/>
            <person name="Gobbetti M."/>
            <person name="van Pijkeren J.P."/>
            <person name="Ganzle M.G."/>
        </authorList>
    </citation>
    <scope>NUCLEOTIDE SEQUENCE [LARGE SCALE GENOMIC DNA]</scope>
    <source>
        <strain evidence="9 10">C5</strain>
    </source>
</reference>
<protein>
    <recommendedName>
        <fullName evidence="6">Oligopeptidase F</fullName>
        <ecNumber evidence="6">3.4.24.-</ecNumber>
    </recommendedName>
</protein>
<dbReference type="EC" id="3.4.24.-" evidence="6"/>